<evidence type="ECO:0000256" key="1">
    <source>
        <dbReference type="SAM" id="Phobius"/>
    </source>
</evidence>
<reference evidence="2 3" key="1">
    <citation type="submission" date="2019-07" db="EMBL/GenBank/DDBJ databases">
        <title>Full genome sequence of Devosia sp. Gsoil 520.</title>
        <authorList>
            <person name="Im W.-T."/>
        </authorList>
    </citation>
    <scope>NUCLEOTIDE SEQUENCE [LARGE SCALE GENOMIC DNA]</scope>
    <source>
        <strain evidence="2 3">Gsoil 520</strain>
    </source>
</reference>
<feature type="transmembrane region" description="Helical" evidence="1">
    <location>
        <begin position="82"/>
        <end position="102"/>
    </location>
</feature>
<dbReference type="GO" id="GO:0005886">
    <property type="term" value="C:plasma membrane"/>
    <property type="evidence" value="ECO:0007669"/>
    <property type="project" value="TreeGrafter"/>
</dbReference>
<dbReference type="PANTHER" id="PTHR35813">
    <property type="entry name" value="INNER MEMBRANE PROTEIN YBAN"/>
    <property type="match status" value="1"/>
</dbReference>
<keyword evidence="3" id="KW-1185">Reference proteome</keyword>
<dbReference type="Pfam" id="PF04304">
    <property type="entry name" value="DUF454"/>
    <property type="match status" value="1"/>
</dbReference>
<accession>A0A5B8M0U7</accession>
<dbReference type="OrthoDB" id="9816293at2"/>
<sequence length="121" mass="12596">MLGLGAAGAVLPLLPTTPFLLAAAWCFGRSSPRLTAWLLAHPVLGKPLQAWQREGAISTPTKLVAVASMLIGYGLTMHFSELGSVPASGLALLLLTVAAFIVTRPRPLLPKSIANSGRGRS</sequence>
<protein>
    <submittedName>
        <fullName evidence="2">DUF454 domain-containing protein</fullName>
    </submittedName>
</protein>
<keyword evidence="1" id="KW-0812">Transmembrane</keyword>
<gene>
    <name evidence="2" type="ORF">FPZ08_15300</name>
</gene>
<evidence type="ECO:0000313" key="3">
    <source>
        <dbReference type="Proteomes" id="UP000315364"/>
    </source>
</evidence>
<dbReference type="KEGG" id="dea:FPZ08_15300"/>
<keyword evidence="1" id="KW-0472">Membrane</keyword>
<evidence type="ECO:0000313" key="2">
    <source>
        <dbReference type="EMBL" id="QDZ13332.1"/>
    </source>
</evidence>
<dbReference type="PANTHER" id="PTHR35813:SF1">
    <property type="entry name" value="INNER MEMBRANE PROTEIN YBAN"/>
    <property type="match status" value="1"/>
</dbReference>
<name>A0A5B8M0U7_9HYPH</name>
<keyword evidence="1" id="KW-1133">Transmembrane helix</keyword>
<dbReference type="EMBL" id="CP042304">
    <property type="protein sequence ID" value="QDZ13332.1"/>
    <property type="molecule type" value="Genomic_DNA"/>
</dbReference>
<dbReference type="AlphaFoldDB" id="A0A5B8M0U7"/>
<dbReference type="Proteomes" id="UP000315364">
    <property type="component" value="Chromosome"/>
</dbReference>
<organism evidence="2 3">
    <name type="scientific">Devosia ginsengisoli</name>
    <dbReference type="NCBI Taxonomy" id="400770"/>
    <lineage>
        <taxon>Bacteria</taxon>
        <taxon>Pseudomonadati</taxon>
        <taxon>Pseudomonadota</taxon>
        <taxon>Alphaproteobacteria</taxon>
        <taxon>Hyphomicrobiales</taxon>
        <taxon>Devosiaceae</taxon>
        <taxon>Devosia</taxon>
    </lineage>
</organism>
<dbReference type="PIRSF" id="PIRSF016789">
    <property type="entry name" value="DUF454"/>
    <property type="match status" value="1"/>
</dbReference>
<proteinExistence type="predicted"/>
<dbReference type="InterPro" id="IPR007401">
    <property type="entry name" value="DUF454"/>
</dbReference>